<protein>
    <submittedName>
        <fullName evidence="3">Uncharacterized protein</fullName>
    </submittedName>
</protein>
<dbReference type="EMBL" id="KQ001676">
    <property type="protein sequence ID" value="KJP87315.1"/>
    <property type="molecule type" value="Genomic_DNA"/>
</dbReference>
<dbReference type="OMA" id="KMQPVKM"/>
<dbReference type="RefSeq" id="XP_012336041.1">
    <property type="nucleotide sequence ID" value="XM_012480618.1"/>
</dbReference>
<dbReference type="VEuPathDB" id="PlasmoDB:AK88_02995"/>
<keyword evidence="4" id="KW-1185">Reference proteome</keyword>
<feature type="region of interest" description="Disordered" evidence="1">
    <location>
        <begin position="297"/>
        <end position="347"/>
    </location>
</feature>
<gene>
    <name evidence="3" type="ORF">AK88_02995</name>
</gene>
<proteinExistence type="predicted"/>
<dbReference type="InterPro" id="IPR022139">
    <property type="entry name" value="Fam-L/Fam-M-like_plasmodium"/>
</dbReference>
<keyword evidence="2" id="KW-0812">Transmembrane</keyword>
<reference evidence="3 4" key="1">
    <citation type="submission" date="2014-03" db="EMBL/GenBank/DDBJ databases">
        <title>The Genome Sequence of Plasmodium fragile nilgiri.</title>
        <authorList>
            <consortium name="The Broad Institute Genomics Platform"/>
            <consortium name="The Broad Institute Genome Sequencing Center for Infectious Disease"/>
            <person name="Neafsey D."/>
            <person name="Duraisingh M."/>
            <person name="Young S.K."/>
            <person name="Zeng Q."/>
            <person name="Gargeya S."/>
            <person name="Abouelleil A."/>
            <person name="Alvarado L."/>
            <person name="Chapman S.B."/>
            <person name="Gainer-Dewar J."/>
            <person name="Goldberg J."/>
            <person name="Griggs A."/>
            <person name="Gujja S."/>
            <person name="Hansen M."/>
            <person name="Howarth C."/>
            <person name="Imamovic A."/>
            <person name="Larimer J."/>
            <person name="Pearson M."/>
            <person name="Poon T.W."/>
            <person name="Priest M."/>
            <person name="Roberts A."/>
            <person name="Saif S."/>
            <person name="Shea T."/>
            <person name="Sykes S."/>
            <person name="Wortman J."/>
            <person name="Nusbaum C."/>
            <person name="Birren B."/>
        </authorList>
    </citation>
    <scope>NUCLEOTIDE SEQUENCE [LARGE SCALE GENOMIC DNA]</scope>
    <source>
        <strain evidence="4">nilgiri</strain>
    </source>
</reference>
<organism evidence="3 4">
    <name type="scientific">Plasmodium fragile</name>
    <dbReference type="NCBI Taxonomy" id="5857"/>
    <lineage>
        <taxon>Eukaryota</taxon>
        <taxon>Sar</taxon>
        <taxon>Alveolata</taxon>
        <taxon>Apicomplexa</taxon>
        <taxon>Aconoidasida</taxon>
        <taxon>Haemosporida</taxon>
        <taxon>Plasmodiidae</taxon>
        <taxon>Plasmodium</taxon>
        <taxon>Plasmodium (Plasmodium)</taxon>
    </lineage>
</organism>
<keyword evidence="2" id="KW-0472">Membrane</keyword>
<sequence>MITLKDKPSKEKSSCFLFKKTLILSLFLWICLYWNNEGTISKALDTGHSIDTTLNPRCNRLLAKHEFINTVDEENIKKQVGHNKQKKTVHLRSGDNSDNEAANLGKVKRGNSSKSQDVKGLNLKFGDELKRGGGKNGKIQVISELNGENNMNQEEQENNQGQKSENEMAEEVEGESDDRRSQNELTETDADAIVESECDDGKSDNEITTEVLEAEGEGDDNTGGDKLIYEVNEGNDDTEIKCKGPKNRIINIEVFLEKKVEKQGIIKIELILEEIRKVKDKLLCNVDNLIRTECVDYFDGEGDDDDEEDDEEEEEEDEEEEEEEEAEEDDDEEFDQDENNDKGLMSTNTKKKRKKQFMLILKKIKKILSVLNIIGMLIDTVNRKLEKHVEKLMFKVYAKVDEYKKDPNISKNKYQMINITYKAFFFIIPIMIVALGIGITQLGSVGTYGSGILIMMGISFFIGNIKRSIKYQFKRKGIEKPGIEEYIGLLEKFLLKFEKQEECPEGEKSEKENIEDSPEVQKLSNILAFMIDSLNY</sequence>
<feature type="compositionally biased region" description="Acidic residues" evidence="1">
    <location>
        <begin position="297"/>
        <end position="338"/>
    </location>
</feature>
<dbReference type="GeneID" id="24268309"/>
<name>A0A0D9QJS7_PLAFR</name>
<feature type="compositionally biased region" description="Low complexity" evidence="1">
    <location>
        <begin position="145"/>
        <end position="163"/>
    </location>
</feature>
<dbReference type="Pfam" id="PF12420">
    <property type="entry name" value="DUF3671"/>
    <property type="match status" value="1"/>
</dbReference>
<dbReference type="OrthoDB" id="387637at2759"/>
<feature type="compositionally biased region" description="Acidic residues" evidence="1">
    <location>
        <begin position="167"/>
        <end position="176"/>
    </location>
</feature>
<feature type="transmembrane region" description="Helical" evidence="2">
    <location>
        <begin position="419"/>
        <end position="439"/>
    </location>
</feature>
<evidence type="ECO:0000313" key="3">
    <source>
        <dbReference type="EMBL" id="KJP87315.1"/>
    </source>
</evidence>
<evidence type="ECO:0000256" key="1">
    <source>
        <dbReference type="SAM" id="MobiDB-lite"/>
    </source>
</evidence>
<feature type="compositionally biased region" description="Acidic residues" evidence="1">
    <location>
        <begin position="186"/>
        <end position="198"/>
    </location>
</feature>
<keyword evidence="2" id="KW-1133">Transmembrane helix</keyword>
<accession>A0A0D9QJS7</accession>
<evidence type="ECO:0000313" key="4">
    <source>
        <dbReference type="Proteomes" id="UP000054561"/>
    </source>
</evidence>
<feature type="compositionally biased region" description="Basic residues" evidence="1">
    <location>
        <begin position="80"/>
        <end position="90"/>
    </location>
</feature>
<feature type="region of interest" description="Disordered" evidence="1">
    <location>
        <begin position="80"/>
        <end position="119"/>
    </location>
</feature>
<evidence type="ECO:0000256" key="2">
    <source>
        <dbReference type="SAM" id="Phobius"/>
    </source>
</evidence>
<feature type="transmembrane region" description="Helical" evidence="2">
    <location>
        <begin position="445"/>
        <end position="465"/>
    </location>
</feature>
<feature type="region of interest" description="Disordered" evidence="1">
    <location>
        <begin position="145"/>
        <end position="205"/>
    </location>
</feature>
<dbReference type="Proteomes" id="UP000054561">
    <property type="component" value="Unassembled WGS sequence"/>
</dbReference>
<dbReference type="AlphaFoldDB" id="A0A0D9QJS7"/>